<evidence type="ECO:0000313" key="2">
    <source>
        <dbReference type="Proteomes" id="UP000020825"/>
    </source>
</evidence>
<proteinExistence type="predicted"/>
<evidence type="ECO:0000313" key="1">
    <source>
        <dbReference type="EMBL" id="EUA59758.1"/>
    </source>
</evidence>
<protein>
    <submittedName>
        <fullName evidence="1">LipH domain protein</fullName>
    </submittedName>
</protein>
<comment type="caution">
    <text evidence="1">The sequence shown here is derived from an EMBL/GenBank/DDBJ whole genome shotgun (WGS) entry which is preliminary data.</text>
</comment>
<reference evidence="1 2" key="1">
    <citation type="submission" date="2013-12" db="EMBL/GenBank/DDBJ databases">
        <authorList>
            <person name="Zelazny A."/>
            <person name="Olivier K."/>
            <person name="Holland S."/>
            <person name="Lenaerts A."/>
            <person name="Ordway D."/>
            <person name="DeGroote M.A."/>
            <person name="Parker T."/>
            <person name="Sizemore C."/>
            <person name="Tallon L.J."/>
            <person name="Sadzewicz L.K."/>
            <person name="Sengamalay N."/>
            <person name="Fraser C.M."/>
            <person name="Hine E."/>
            <person name="Shefchek K.A."/>
            <person name="Das S.P."/>
            <person name="Tettelin H."/>
        </authorList>
    </citation>
    <scope>NUCLEOTIDE SEQUENCE [LARGE SCALE GENOMIC DNA]</scope>
    <source>
        <strain evidence="1 2">1956</strain>
    </source>
</reference>
<dbReference type="EMBL" id="JAOG01000001">
    <property type="protein sequence ID" value="EUA59758.1"/>
    <property type="molecule type" value="Genomic_DNA"/>
</dbReference>
<organism evidence="1 2">
    <name type="scientific">Mycobacterium intracellulare 1956</name>
    <dbReference type="NCBI Taxonomy" id="1299331"/>
    <lineage>
        <taxon>Bacteria</taxon>
        <taxon>Bacillati</taxon>
        <taxon>Actinomycetota</taxon>
        <taxon>Actinomycetes</taxon>
        <taxon>Mycobacteriales</taxon>
        <taxon>Mycobacteriaceae</taxon>
        <taxon>Mycobacterium</taxon>
        <taxon>Mycobacterium avium complex (MAC)</taxon>
    </lineage>
</organism>
<sequence>MYHGFLMRSDATARGRLALAEIGALLRAKFAHPLRFDVPITGQPSTVSP</sequence>
<dbReference type="AlphaFoldDB" id="X8CWC9"/>
<accession>X8CWC9</accession>
<dbReference type="Proteomes" id="UP000020825">
    <property type="component" value="Unassembled WGS sequence"/>
</dbReference>
<name>X8CWC9_MYCIT</name>
<dbReference type="PATRIC" id="fig|1299331.3.peg.2834"/>
<gene>
    <name evidence="1" type="primary">lipH</name>
    <name evidence="1" type="ORF">I550_2906</name>
</gene>